<dbReference type="InterPro" id="IPR011009">
    <property type="entry name" value="Kinase-like_dom_sf"/>
</dbReference>
<dbReference type="PANTHER" id="PTHR44167:SF24">
    <property type="entry name" value="SERINE_THREONINE-PROTEIN KINASE CHK2"/>
    <property type="match status" value="1"/>
</dbReference>
<feature type="compositionally biased region" description="Polar residues" evidence="2">
    <location>
        <begin position="1"/>
        <end position="11"/>
    </location>
</feature>
<dbReference type="PROSITE" id="PS50011">
    <property type="entry name" value="PROTEIN_KINASE_DOM"/>
    <property type="match status" value="1"/>
</dbReference>
<evidence type="ECO:0000313" key="4">
    <source>
        <dbReference type="EMBL" id="EFC37291.1"/>
    </source>
</evidence>
<evidence type="ECO:0000256" key="2">
    <source>
        <dbReference type="SAM" id="MobiDB-lite"/>
    </source>
</evidence>
<evidence type="ECO:0000259" key="3">
    <source>
        <dbReference type="PROSITE" id="PS50011"/>
    </source>
</evidence>
<dbReference type="GeneID" id="8853687"/>
<dbReference type="KEGG" id="ngr:NAEGRDRAFT_75070"/>
<name>D2W131_NAEGR</name>
<keyword evidence="1" id="KW-0175">Coiled coil</keyword>
<dbReference type="GO" id="GO:0044773">
    <property type="term" value="P:mitotic DNA damage checkpoint signaling"/>
    <property type="evidence" value="ECO:0007669"/>
    <property type="project" value="TreeGrafter"/>
</dbReference>
<dbReference type="PANTHER" id="PTHR44167">
    <property type="entry name" value="OVARIAN-SPECIFIC SERINE/THREONINE-PROTEIN KINASE LOK-RELATED"/>
    <property type="match status" value="1"/>
</dbReference>
<dbReference type="SUPFAM" id="SSF56112">
    <property type="entry name" value="Protein kinase-like (PK-like)"/>
    <property type="match status" value="1"/>
</dbReference>
<sequence length="459" mass="52876">MPTSLNSLKTTGKQKLRVKPPKKQVLDEPPHSPTKKRVASDPNFNNSIEAEIQNDLSALEANESHLLRMYISSGYYKSKPFQIPAWCESKNRFLCKLSLFRITPSDVSNHNDVISPLAKEFESLLSKVAEENASETSIRNLLSKSPKFEKKVCHSIEIQHARWCLHPLLFKERVLMGCCEEPSDLELTIRMFSSLCNMSDLFGDTKTNAGVQLNMVRANENFKELNEKLKQLMSDRSVTFKIPNTASAFYVEMSFEGKCLTDVSVDFEKAVKMIVQLLVEMGKIHMLKYIHNDVKRSNIVIYNDFTKLIDFELAKKFDFYDRENQICELFGDKVYSKAGTPNMMPPEKEKTGSGYITPLTDIYCLGIVISEILDWNLTVSTFSENQKRVITKIREMSSNMLHKDSKQRWDTDRCLEYLQSENIISKNDILHEKENHGRTTEFVDSEIQTYLVDKSIMYD</sequence>
<evidence type="ECO:0000313" key="5">
    <source>
        <dbReference type="Proteomes" id="UP000006671"/>
    </source>
</evidence>
<gene>
    <name evidence="4" type="ORF">NAEGRDRAFT_75070</name>
</gene>
<dbReference type="GO" id="GO:0005524">
    <property type="term" value="F:ATP binding"/>
    <property type="evidence" value="ECO:0007669"/>
    <property type="project" value="InterPro"/>
</dbReference>
<feature type="compositionally biased region" description="Basic residues" evidence="2">
    <location>
        <begin position="12"/>
        <end position="22"/>
    </location>
</feature>
<dbReference type="Proteomes" id="UP000006671">
    <property type="component" value="Unassembled WGS sequence"/>
</dbReference>
<dbReference type="PROSITE" id="PS00108">
    <property type="entry name" value="PROTEIN_KINASE_ST"/>
    <property type="match status" value="1"/>
</dbReference>
<reference evidence="4 5" key="1">
    <citation type="journal article" date="2010" name="Cell">
        <title>The genome of Naegleria gruberi illuminates early eukaryotic versatility.</title>
        <authorList>
            <person name="Fritz-Laylin L.K."/>
            <person name="Prochnik S.E."/>
            <person name="Ginger M.L."/>
            <person name="Dacks J.B."/>
            <person name="Carpenter M.L."/>
            <person name="Field M.C."/>
            <person name="Kuo A."/>
            <person name="Paredez A."/>
            <person name="Chapman J."/>
            <person name="Pham J."/>
            <person name="Shu S."/>
            <person name="Neupane R."/>
            <person name="Cipriano M."/>
            <person name="Mancuso J."/>
            <person name="Tu H."/>
            <person name="Salamov A."/>
            <person name="Lindquist E."/>
            <person name="Shapiro H."/>
            <person name="Lucas S."/>
            <person name="Grigoriev I.V."/>
            <person name="Cande W.Z."/>
            <person name="Fulton C."/>
            <person name="Rokhsar D.S."/>
            <person name="Dawson S.C."/>
        </authorList>
    </citation>
    <scope>NUCLEOTIDE SEQUENCE [LARGE SCALE GENOMIC DNA]</scope>
    <source>
        <strain evidence="4 5">NEG-M</strain>
    </source>
</reference>
<dbReference type="InterPro" id="IPR000719">
    <property type="entry name" value="Prot_kinase_dom"/>
</dbReference>
<keyword evidence="5" id="KW-1185">Reference proteome</keyword>
<dbReference type="Gene3D" id="1.10.510.10">
    <property type="entry name" value="Transferase(Phosphotransferase) domain 1"/>
    <property type="match status" value="1"/>
</dbReference>
<dbReference type="InterPro" id="IPR008271">
    <property type="entry name" value="Ser/Thr_kinase_AS"/>
</dbReference>
<dbReference type="GO" id="GO:0005634">
    <property type="term" value="C:nucleus"/>
    <property type="evidence" value="ECO:0007669"/>
    <property type="project" value="TreeGrafter"/>
</dbReference>
<dbReference type="VEuPathDB" id="AmoebaDB:NAEGRDRAFT_75070"/>
<evidence type="ECO:0000256" key="1">
    <source>
        <dbReference type="SAM" id="Coils"/>
    </source>
</evidence>
<protein>
    <submittedName>
        <fullName evidence="4">Predicted protein</fullName>
    </submittedName>
</protein>
<dbReference type="AlphaFoldDB" id="D2W131"/>
<organism evidence="5">
    <name type="scientific">Naegleria gruberi</name>
    <name type="common">Amoeba</name>
    <dbReference type="NCBI Taxonomy" id="5762"/>
    <lineage>
        <taxon>Eukaryota</taxon>
        <taxon>Discoba</taxon>
        <taxon>Heterolobosea</taxon>
        <taxon>Tetramitia</taxon>
        <taxon>Eutetramitia</taxon>
        <taxon>Vahlkampfiidae</taxon>
        <taxon>Naegleria</taxon>
    </lineage>
</organism>
<dbReference type="InParanoid" id="D2W131"/>
<dbReference type="EMBL" id="GG738920">
    <property type="protein sequence ID" value="EFC37291.1"/>
    <property type="molecule type" value="Genomic_DNA"/>
</dbReference>
<dbReference type="Pfam" id="PF00069">
    <property type="entry name" value="Pkinase"/>
    <property type="match status" value="1"/>
</dbReference>
<feature type="region of interest" description="Disordered" evidence="2">
    <location>
        <begin position="1"/>
        <end position="44"/>
    </location>
</feature>
<feature type="domain" description="Protein kinase" evidence="3">
    <location>
        <begin position="111"/>
        <end position="459"/>
    </location>
</feature>
<dbReference type="OrthoDB" id="1668230at2759"/>
<accession>D2W131</accession>
<dbReference type="SMART" id="SM00220">
    <property type="entry name" value="S_TKc"/>
    <property type="match status" value="1"/>
</dbReference>
<dbReference type="GO" id="GO:0004674">
    <property type="term" value="F:protein serine/threonine kinase activity"/>
    <property type="evidence" value="ECO:0007669"/>
    <property type="project" value="TreeGrafter"/>
</dbReference>
<feature type="coiled-coil region" evidence="1">
    <location>
        <begin position="208"/>
        <end position="235"/>
    </location>
</feature>
<dbReference type="RefSeq" id="XP_002670035.1">
    <property type="nucleotide sequence ID" value="XM_002669989.1"/>
</dbReference>
<proteinExistence type="predicted"/>